<dbReference type="OrthoDB" id="10429373at2759"/>
<dbReference type="AlphaFoldDB" id="A0A6G1E4X1"/>
<feature type="chain" id="PRO_5026120950" evidence="1">
    <location>
        <begin position="32"/>
        <end position="65"/>
    </location>
</feature>
<keyword evidence="3" id="KW-1185">Reference proteome</keyword>
<accession>A0A6G1E4X1</accession>
<evidence type="ECO:0000313" key="3">
    <source>
        <dbReference type="Proteomes" id="UP000479710"/>
    </source>
</evidence>
<gene>
    <name evidence="2" type="ORF">E2562_030959</name>
</gene>
<dbReference type="Proteomes" id="UP000479710">
    <property type="component" value="Unassembled WGS sequence"/>
</dbReference>
<evidence type="ECO:0000313" key="2">
    <source>
        <dbReference type="EMBL" id="KAF0919711.1"/>
    </source>
</evidence>
<dbReference type="EMBL" id="SPHZ02000005">
    <property type="protein sequence ID" value="KAF0919711.1"/>
    <property type="molecule type" value="Genomic_DNA"/>
</dbReference>
<keyword evidence="1" id="KW-0732">Signal</keyword>
<comment type="caution">
    <text evidence="2">The sequence shown here is derived from an EMBL/GenBank/DDBJ whole genome shotgun (WGS) entry which is preliminary data.</text>
</comment>
<proteinExistence type="predicted"/>
<feature type="signal peptide" evidence="1">
    <location>
        <begin position="1"/>
        <end position="31"/>
    </location>
</feature>
<sequence length="65" mass="6783">MSTGHLRIFVVFLVVQVCLLAMMAASWTVQAGPVSTLLSSMCCPWHIAGCCNTATTGGDVAKAKP</sequence>
<reference evidence="2 3" key="1">
    <citation type="submission" date="2019-11" db="EMBL/GenBank/DDBJ databases">
        <title>Whole genome sequence of Oryza granulata.</title>
        <authorList>
            <person name="Li W."/>
        </authorList>
    </citation>
    <scope>NUCLEOTIDE SEQUENCE [LARGE SCALE GENOMIC DNA]</scope>
    <source>
        <strain evidence="3">cv. Menghai</strain>
        <tissue evidence="2">Leaf</tissue>
    </source>
</reference>
<protein>
    <submittedName>
        <fullName evidence="2">Uncharacterized protein</fullName>
    </submittedName>
</protein>
<evidence type="ECO:0000256" key="1">
    <source>
        <dbReference type="SAM" id="SignalP"/>
    </source>
</evidence>
<name>A0A6G1E4X1_9ORYZ</name>
<organism evidence="2 3">
    <name type="scientific">Oryza meyeriana var. granulata</name>
    <dbReference type="NCBI Taxonomy" id="110450"/>
    <lineage>
        <taxon>Eukaryota</taxon>
        <taxon>Viridiplantae</taxon>
        <taxon>Streptophyta</taxon>
        <taxon>Embryophyta</taxon>
        <taxon>Tracheophyta</taxon>
        <taxon>Spermatophyta</taxon>
        <taxon>Magnoliopsida</taxon>
        <taxon>Liliopsida</taxon>
        <taxon>Poales</taxon>
        <taxon>Poaceae</taxon>
        <taxon>BOP clade</taxon>
        <taxon>Oryzoideae</taxon>
        <taxon>Oryzeae</taxon>
        <taxon>Oryzinae</taxon>
        <taxon>Oryza</taxon>
        <taxon>Oryza meyeriana</taxon>
    </lineage>
</organism>